<reference evidence="2 3" key="1">
    <citation type="journal article" date="2015" name="Int. J. Syst. Evol. Microbiol.">
        <title>Sporolactobacillus shoreae sp. nov. and Sporolactobacillus spathodeae sp. nov., two spore-forming lactic acid bacteria isolated from tree barks in Thailand.</title>
        <authorList>
            <person name="Thamacharoensuk T."/>
            <person name="Kitahara M."/>
            <person name="Ohkuma M."/>
            <person name="Thongchul N."/>
            <person name="Tanasupawat S."/>
        </authorList>
    </citation>
    <scope>NUCLEOTIDE SEQUENCE [LARGE SCALE GENOMIC DNA]</scope>
    <source>
        <strain evidence="2 3">BK92</strain>
    </source>
</reference>
<dbReference type="Gene3D" id="1.25.40.10">
    <property type="entry name" value="Tetratricopeptide repeat domain"/>
    <property type="match status" value="1"/>
</dbReference>
<dbReference type="SUPFAM" id="SSF48452">
    <property type="entry name" value="TPR-like"/>
    <property type="match status" value="1"/>
</dbReference>
<dbReference type="AlphaFoldDB" id="A0A4Z0GQQ2"/>
<evidence type="ECO:0008006" key="4">
    <source>
        <dbReference type="Google" id="ProtNLM"/>
    </source>
</evidence>
<keyword evidence="3" id="KW-1185">Reference proteome</keyword>
<dbReference type="EMBL" id="SRJD01000007">
    <property type="protein sequence ID" value="TGA98457.1"/>
    <property type="molecule type" value="Genomic_DNA"/>
</dbReference>
<dbReference type="Proteomes" id="UP000298347">
    <property type="component" value="Unassembled WGS sequence"/>
</dbReference>
<keyword evidence="1" id="KW-0472">Membrane</keyword>
<dbReference type="RefSeq" id="WP_135348267.1">
    <property type="nucleotide sequence ID" value="NZ_SRJD01000007.1"/>
</dbReference>
<organism evidence="2 3">
    <name type="scientific">Sporolactobacillus shoreae</name>
    <dbReference type="NCBI Taxonomy" id="1465501"/>
    <lineage>
        <taxon>Bacteria</taxon>
        <taxon>Bacillati</taxon>
        <taxon>Bacillota</taxon>
        <taxon>Bacilli</taxon>
        <taxon>Bacillales</taxon>
        <taxon>Sporolactobacillaceae</taxon>
        <taxon>Sporolactobacillus</taxon>
    </lineage>
</organism>
<protein>
    <recommendedName>
        <fullName evidence="4">Tetratricopeptide repeat protein</fullName>
    </recommendedName>
</protein>
<sequence length="300" mass="35005">MTDLYILLIVYYLLTGLFFYALKKKASHDKKGLYNYCLILAYACPPAGFLIAVLLIMADRFHKKTNWAEEYLEYISSDLVNYEHIRAEALHDRSLISFSSGLELDDTDLQKKLIVQLSSGSVANEGGMLRKAVNQNDAETVHYAATTINVLSDRYRKQINELKKVFTNHRLEETAAELSLLYSHFLSSGILPLRQEKSLIREFYQFLVYAIKYFPKNATLYYQLEMLYIRNGEWDKAELQCLKMVHDFPDLYFGYVGLLEVYFKNNAWSQLYSVVDQLNEHTEIEKLPDKYREFVRQLGA</sequence>
<accession>A0A4Z0GQQ2</accession>
<evidence type="ECO:0000313" key="3">
    <source>
        <dbReference type="Proteomes" id="UP000298347"/>
    </source>
</evidence>
<gene>
    <name evidence="2" type="ORF">E4665_08005</name>
</gene>
<dbReference type="InterPro" id="IPR011990">
    <property type="entry name" value="TPR-like_helical_dom_sf"/>
</dbReference>
<evidence type="ECO:0000256" key="1">
    <source>
        <dbReference type="SAM" id="Phobius"/>
    </source>
</evidence>
<keyword evidence="1" id="KW-0812">Transmembrane</keyword>
<dbReference type="OrthoDB" id="1933450at2"/>
<feature type="transmembrane region" description="Helical" evidence="1">
    <location>
        <begin position="6"/>
        <end position="22"/>
    </location>
</feature>
<comment type="caution">
    <text evidence="2">The sequence shown here is derived from an EMBL/GenBank/DDBJ whole genome shotgun (WGS) entry which is preliminary data.</text>
</comment>
<feature type="transmembrane region" description="Helical" evidence="1">
    <location>
        <begin position="34"/>
        <end position="58"/>
    </location>
</feature>
<proteinExistence type="predicted"/>
<evidence type="ECO:0000313" key="2">
    <source>
        <dbReference type="EMBL" id="TGA98457.1"/>
    </source>
</evidence>
<name>A0A4Z0GQQ2_9BACL</name>
<keyword evidence="1" id="KW-1133">Transmembrane helix</keyword>